<dbReference type="Gene3D" id="3.40.50.720">
    <property type="entry name" value="NAD(P)-binding Rossmann-like Domain"/>
    <property type="match status" value="1"/>
</dbReference>
<protein>
    <submittedName>
        <fullName evidence="5">Isoflavone reductase-like protein P3</fullName>
    </submittedName>
</protein>
<comment type="similarity">
    <text evidence="1">Belongs to the NmrA-type oxidoreductase family. Isoflavone reductase subfamily.</text>
</comment>
<proteinExistence type="inferred from homology"/>
<organism evidence="5 6">
    <name type="scientific">Colletotrichum higginsianum</name>
    <dbReference type="NCBI Taxonomy" id="80884"/>
    <lineage>
        <taxon>Eukaryota</taxon>
        <taxon>Fungi</taxon>
        <taxon>Dikarya</taxon>
        <taxon>Ascomycota</taxon>
        <taxon>Pezizomycotina</taxon>
        <taxon>Sordariomycetes</taxon>
        <taxon>Hypocreomycetidae</taxon>
        <taxon>Glomerellales</taxon>
        <taxon>Glomerellaceae</taxon>
        <taxon>Colletotrichum</taxon>
        <taxon>Colletotrichum destructivum species complex</taxon>
    </lineage>
</organism>
<dbReference type="Gene3D" id="3.90.25.10">
    <property type="entry name" value="UDP-galactose 4-epimerase, domain 1"/>
    <property type="match status" value="1"/>
</dbReference>
<gene>
    <name evidence="5" type="ORF">CH35J_012184</name>
</gene>
<comment type="caution">
    <text evidence="5">The sequence shown here is derived from an EMBL/GenBank/DDBJ whole genome shotgun (WGS) entry which is preliminary data.</text>
</comment>
<name>A0A4T0VEL7_9PEZI</name>
<dbReference type="InterPro" id="IPR036291">
    <property type="entry name" value="NAD(P)-bd_dom_sf"/>
</dbReference>
<feature type="domain" description="NmrA-like" evidence="4">
    <location>
        <begin position="3"/>
        <end position="267"/>
    </location>
</feature>
<keyword evidence="2" id="KW-0521">NADP</keyword>
<reference evidence="5 6" key="1">
    <citation type="journal article" date="2019" name="Genome Biol. Evol.">
        <title>Genomic Plasticity Mediated by Transposable Elements in the Plant Pathogenic Fungus Colletotrichum higginsianum.</title>
        <authorList>
            <person name="Tsushima A."/>
            <person name="Gan P."/>
            <person name="Kumakura N."/>
            <person name="Narusaka M."/>
            <person name="Takano Y."/>
            <person name="Narusaka Y."/>
            <person name="Shirasu K."/>
        </authorList>
    </citation>
    <scope>NUCLEOTIDE SEQUENCE [LARGE SCALE GENOMIC DNA]</scope>
    <source>
        <strain evidence="5 6">MAFF305635-RFP</strain>
    </source>
</reference>
<dbReference type="GO" id="GO:0016491">
    <property type="term" value="F:oxidoreductase activity"/>
    <property type="evidence" value="ECO:0007669"/>
    <property type="project" value="UniProtKB-KW"/>
</dbReference>
<evidence type="ECO:0000256" key="1">
    <source>
        <dbReference type="ARBA" id="ARBA00005725"/>
    </source>
</evidence>
<dbReference type="InterPro" id="IPR051609">
    <property type="entry name" value="NmrA/Isoflavone_reductase-like"/>
</dbReference>
<evidence type="ECO:0000313" key="5">
    <source>
        <dbReference type="EMBL" id="TIC90359.1"/>
    </source>
</evidence>
<evidence type="ECO:0000313" key="6">
    <source>
        <dbReference type="Proteomes" id="UP000305883"/>
    </source>
</evidence>
<dbReference type="Proteomes" id="UP000305883">
    <property type="component" value="Unassembled WGS sequence"/>
</dbReference>
<keyword evidence="3" id="KW-0560">Oxidoreductase</keyword>
<dbReference type="PANTHER" id="PTHR47706">
    <property type="entry name" value="NMRA-LIKE FAMILY PROTEIN"/>
    <property type="match status" value="1"/>
</dbReference>
<dbReference type="EMBL" id="MWPZ01000012">
    <property type="protein sequence ID" value="TIC90359.1"/>
    <property type="molecule type" value="Genomic_DNA"/>
</dbReference>
<dbReference type="AlphaFoldDB" id="A0A4T0VEL7"/>
<evidence type="ECO:0000259" key="4">
    <source>
        <dbReference type="Pfam" id="PF05368"/>
    </source>
</evidence>
<dbReference type="SUPFAM" id="SSF51735">
    <property type="entry name" value="NAD(P)-binding Rossmann-fold domains"/>
    <property type="match status" value="1"/>
</dbReference>
<accession>A0A4T0VEL7</accession>
<dbReference type="PANTHER" id="PTHR47706:SF4">
    <property type="entry name" value="NMRA-LIKE DOMAIN-CONTAINING PROTEIN"/>
    <property type="match status" value="1"/>
</dbReference>
<evidence type="ECO:0000256" key="3">
    <source>
        <dbReference type="ARBA" id="ARBA00023002"/>
    </source>
</evidence>
<dbReference type="InterPro" id="IPR008030">
    <property type="entry name" value="NmrA-like"/>
</dbReference>
<dbReference type="OrthoDB" id="10000533at2759"/>
<evidence type="ECO:0000256" key="2">
    <source>
        <dbReference type="ARBA" id="ARBA00022857"/>
    </source>
</evidence>
<dbReference type="Pfam" id="PF05368">
    <property type="entry name" value="NmrA"/>
    <property type="match status" value="1"/>
</dbReference>
<sequence>MGVVAVAGGTGGVGKTVVEQLILSGKHEIFILGRTEPAEQARDGPKFISVDYTNVASLAETLESHNVDTVISTITLNEDTEKAQLNLIEAAKRSDKTKRFIPSEFGSVNTPEFAKVESFAEPWVRAADALKASGLEYTRFVNGFFMDYWGMPHIKTHMPAFNFAFDIENCKAVIPGSGNEPLTLTYTVDVARFIVRALEVEDWPEFSILSGSDLTLNEALAKIERIRGKKFDVVYDSEEKLNNNQSTILSGYGGIPDEMFQSLNSAFGRTIIQGYLAMPKENRISDKHPDIRPLTVDELLAKSWGAKSA</sequence>